<accession>A0A0S4KSS9</accession>
<sequence>MCDASGGREKVIHQLIGLSSLLMSL</sequence>
<protein>
    <submittedName>
        <fullName evidence="1">Uncharacterized protein</fullName>
    </submittedName>
</protein>
<reference evidence="2" key="1">
    <citation type="submission" date="2015-09" db="EMBL/GenBank/DDBJ databases">
        <authorList>
            <person name="Daims H."/>
        </authorList>
    </citation>
    <scope>NUCLEOTIDE SEQUENCE [LARGE SCALE GENOMIC DNA]</scope>
</reference>
<dbReference type="Proteomes" id="UP000066284">
    <property type="component" value="Chromosome 1"/>
</dbReference>
<dbReference type="STRING" id="1715989.NITINOP_0395"/>
<dbReference type="AlphaFoldDB" id="A0A0S4KSS9"/>
<proteinExistence type="predicted"/>
<dbReference type="KEGG" id="nio:NITINOP_0395"/>
<organism evidence="1 2">
    <name type="scientific">Candidatus Nitrospira inopinata</name>
    <dbReference type="NCBI Taxonomy" id="1715989"/>
    <lineage>
        <taxon>Bacteria</taxon>
        <taxon>Pseudomonadati</taxon>
        <taxon>Nitrospirota</taxon>
        <taxon>Nitrospiria</taxon>
        <taxon>Nitrospirales</taxon>
        <taxon>Nitrospiraceae</taxon>
        <taxon>Nitrospira</taxon>
    </lineage>
</organism>
<gene>
    <name evidence="1" type="ORF">NITINOP_0395</name>
</gene>
<evidence type="ECO:0000313" key="2">
    <source>
        <dbReference type="Proteomes" id="UP000066284"/>
    </source>
</evidence>
<dbReference type="EMBL" id="LN885086">
    <property type="protein sequence ID" value="CUQ65371.1"/>
    <property type="molecule type" value="Genomic_DNA"/>
</dbReference>
<evidence type="ECO:0000313" key="1">
    <source>
        <dbReference type="EMBL" id="CUQ65371.1"/>
    </source>
</evidence>
<keyword evidence="2" id="KW-1185">Reference proteome</keyword>
<name>A0A0S4KSS9_9BACT</name>